<name>A0A914N7N2_MELIC</name>
<accession>A0A914N7N2</accession>
<organism evidence="2 3">
    <name type="scientific">Meloidogyne incognita</name>
    <name type="common">Southern root-knot nematode worm</name>
    <name type="synonym">Oxyuris incognita</name>
    <dbReference type="NCBI Taxonomy" id="6306"/>
    <lineage>
        <taxon>Eukaryota</taxon>
        <taxon>Metazoa</taxon>
        <taxon>Ecdysozoa</taxon>
        <taxon>Nematoda</taxon>
        <taxon>Chromadorea</taxon>
        <taxon>Rhabditida</taxon>
        <taxon>Tylenchina</taxon>
        <taxon>Tylenchomorpha</taxon>
        <taxon>Tylenchoidea</taxon>
        <taxon>Meloidogynidae</taxon>
        <taxon>Meloidogyninae</taxon>
        <taxon>Meloidogyne</taxon>
        <taxon>Meloidogyne incognita group</taxon>
    </lineage>
</organism>
<sequence length="67" mass="7570">MEVSYAKYNDVVVVVVVVIVVGMVVGAVAVVDHADEAKFDVLVEYALKRHVQEKKEHHILLHRQIFS</sequence>
<feature type="transmembrane region" description="Helical" evidence="1">
    <location>
        <begin position="12"/>
        <end position="31"/>
    </location>
</feature>
<reference evidence="3" key="1">
    <citation type="submission" date="2022-11" db="UniProtKB">
        <authorList>
            <consortium name="WormBaseParasite"/>
        </authorList>
    </citation>
    <scope>IDENTIFICATION</scope>
</reference>
<evidence type="ECO:0000313" key="2">
    <source>
        <dbReference type="Proteomes" id="UP000887563"/>
    </source>
</evidence>
<proteinExistence type="predicted"/>
<evidence type="ECO:0000256" key="1">
    <source>
        <dbReference type="SAM" id="Phobius"/>
    </source>
</evidence>
<dbReference type="Proteomes" id="UP000887563">
    <property type="component" value="Unplaced"/>
</dbReference>
<dbReference type="WBParaSite" id="Minc3s04060g35378">
    <property type="protein sequence ID" value="Minc3s04060g35378"/>
    <property type="gene ID" value="Minc3s04060g35378"/>
</dbReference>
<keyword evidence="1" id="KW-0472">Membrane</keyword>
<evidence type="ECO:0000313" key="3">
    <source>
        <dbReference type="WBParaSite" id="Minc3s04060g35378"/>
    </source>
</evidence>
<keyword evidence="1" id="KW-1133">Transmembrane helix</keyword>
<keyword evidence="1" id="KW-0812">Transmembrane</keyword>
<keyword evidence="2" id="KW-1185">Reference proteome</keyword>
<protein>
    <submittedName>
        <fullName evidence="3">Transmembrane protein</fullName>
    </submittedName>
</protein>
<dbReference type="AlphaFoldDB" id="A0A914N7N2"/>